<feature type="compositionally biased region" description="Acidic residues" evidence="1">
    <location>
        <begin position="189"/>
        <end position="199"/>
    </location>
</feature>
<dbReference type="KEGG" id="tps:THAPSDRAFT_22272"/>
<dbReference type="AlphaFoldDB" id="B8BZE0"/>
<dbReference type="OMA" id="CETIPRA"/>
<dbReference type="STRING" id="35128.B8BZE0"/>
<sequence>MSDPFSGIDIGAIIREEGTIVKAVLLRCSPAKNDASTSTNAAAPPTAAVDREISTMSISDIKSELDSYGVDGSSFVEKNELVKALEVERSNRKVPAKEVLEVDAVVAKAAAARDVQPVTQDDTEKRSSSNYTTQEDVLLSHLIEQIEIDTTPKKSMVAKVLGGEFTFIGQYEDEGIMVMARVPTWENGDSSDDDEEDDGNTGATGGGDSDNNEDIPPINPHKLQPPLHKFEVHGDILLMRVAETEEELDEEFEEQQEVERMSGGGDDDGKPSAKEDGDNAKPAAARDGHGECSEEKKIHVPTNDEFFLDYTKEEYLKFAARTDIEYESPEEESETEEEVVEEEMEGEDPFALLKALTAGRGGDDESGDDENDEDFDPEAEEIDFDSEEQQIGMMNLILGQILRRFHEENGRGPNTLEVLEMRKALADRLGVAVPAVDEEACNWDNKVPTPKKHNKKVVVAEEKNECETIPRANDGTVLCEPVDEEAGFEVGTTANDNDEKGEEDSDNLKRPAVAMKSEEDDSEKSPSKKKAKVEEGNKEDS</sequence>
<evidence type="ECO:0000313" key="3">
    <source>
        <dbReference type="EMBL" id="EED93335.1"/>
    </source>
</evidence>
<dbReference type="InParanoid" id="B8BZE0"/>
<feature type="compositionally biased region" description="Basic and acidic residues" evidence="1">
    <location>
        <begin position="532"/>
        <end position="541"/>
    </location>
</feature>
<reference evidence="3 4" key="1">
    <citation type="journal article" date="2004" name="Science">
        <title>The genome of the diatom Thalassiosira pseudonana: ecology, evolution, and metabolism.</title>
        <authorList>
            <person name="Armbrust E.V."/>
            <person name="Berges J.A."/>
            <person name="Bowler C."/>
            <person name="Green B.R."/>
            <person name="Martinez D."/>
            <person name="Putnam N.H."/>
            <person name="Zhou S."/>
            <person name="Allen A.E."/>
            <person name="Apt K.E."/>
            <person name="Bechner M."/>
            <person name="Brzezinski M.A."/>
            <person name="Chaal B.K."/>
            <person name="Chiovitti A."/>
            <person name="Davis A.K."/>
            <person name="Demarest M.S."/>
            <person name="Detter J.C."/>
            <person name="Glavina T."/>
            <person name="Goodstein D."/>
            <person name="Hadi M.Z."/>
            <person name="Hellsten U."/>
            <person name="Hildebrand M."/>
            <person name="Jenkins B.D."/>
            <person name="Jurka J."/>
            <person name="Kapitonov V.V."/>
            <person name="Kroger N."/>
            <person name="Lau W.W."/>
            <person name="Lane T.W."/>
            <person name="Larimer F.W."/>
            <person name="Lippmeier J.C."/>
            <person name="Lucas S."/>
            <person name="Medina M."/>
            <person name="Montsant A."/>
            <person name="Obornik M."/>
            <person name="Parker M.S."/>
            <person name="Palenik B."/>
            <person name="Pazour G.J."/>
            <person name="Richardson P.M."/>
            <person name="Rynearson T.A."/>
            <person name="Saito M.A."/>
            <person name="Schwartz D.C."/>
            <person name="Thamatrakoln K."/>
            <person name="Valentin K."/>
            <person name="Vardi A."/>
            <person name="Wilkerson F.P."/>
            <person name="Rokhsar D.S."/>
        </authorList>
    </citation>
    <scope>NUCLEOTIDE SEQUENCE [LARGE SCALE GENOMIC DNA]</scope>
    <source>
        <strain evidence="3 4">CCMP1335</strain>
    </source>
</reference>
<feature type="compositionally biased region" description="Acidic residues" evidence="1">
    <location>
        <begin position="245"/>
        <end position="256"/>
    </location>
</feature>
<dbReference type="Pfam" id="PF19208">
    <property type="entry name" value="DUF5880"/>
    <property type="match status" value="1"/>
</dbReference>
<feature type="region of interest" description="Disordered" evidence="1">
    <location>
        <begin position="112"/>
        <end position="132"/>
    </location>
</feature>
<dbReference type="HOGENOM" id="CLU_503929_0_0_1"/>
<name>B8BZE0_THAPS</name>
<accession>B8BZE0</accession>
<evidence type="ECO:0000259" key="2">
    <source>
        <dbReference type="Pfam" id="PF19208"/>
    </source>
</evidence>
<feature type="region of interest" description="Disordered" evidence="1">
    <location>
        <begin position="322"/>
        <end position="387"/>
    </location>
</feature>
<feature type="compositionally biased region" description="Acidic residues" evidence="1">
    <location>
        <begin position="325"/>
        <end position="348"/>
    </location>
</feature>
<dbReference type="EMBL" id="CM000641">
    <property type="protein sequence ID" value="EED93335.1"/>
    <property type="molecule type" value="Genomic_DNA"/>
</dbReference>
<gene>
    <name evidence="3" type="ORF">THAPSDRAFT_22272</name>
</gene>
<dbReference type="InterPro" id="IPR043653">
    <property type="entry name" value="DUF5880"/>
</dbReference>
<dbReference type="eggNOG" id="ENOG502SGJB">
    <property type="taxonomic scope" value="Eukaryota"/>
</dbReference>
<feature type="region of interest" description="Disordered" evidence="1">
    <location>
        <begin position="481"/>
        <end position="541"/>
    </location>
</feature>
<feature type="region of interest" description="Disordered" evidence="1">
    <location>
        <begin position="184"/>
        <end position="226"/>
    </location>
</feature>
<proteinExistence type="predicted"/>
<protein>
    <recommendedName>
        <fullName evidence="2">DUF5880 domain-containing protein</fullName>
    </recommendedName>
</protein>
<dbReference type="RefSeq" id="XP_002289798.1">
    <property type="nucleotide sequence ID" value="XM_002289762.1"/>
</dbReference>
<feature type="domain" description="DUF5880" evidence="2">
    <location>
        <begin position="143"/>
        <end position="181"/>
    </location>
</feature>
<feature type="compositionally biased region" description="Acidic residues" evidence="1">
    <location>
        <begin position="364"/>
        <end position="387"/>
    </location>
</feature>
<reference evidence="3 4" key="2">
    <citation type="journal article" date="2008" name="Nature">
        <title>The Phaeodactylum genome reveals the evolutionary history of diatom genomes.</title>
        <authorList>
            <person name="Bowler C."/>
            <person name="Allen A.E."/>
            <person name="Badger J.H."/>
            <person name="Grimwood J."/>
            <person name="Jabbari K."/>
            <person name="Kuo A."/>
            <person name="Maheswari U."/>
            <person name="Martens C."/>
            <person name="Maumus F."/>
            <person name="Otillar R.P."/>
            <person name="Rayko E."/>
            <person name="Salamov A."/>
            <person name="Vandepoele K."/>
            <person name="Beszteri B."/>
            <person name="Gruber A."/>
            <person name="Heijde M."/>
            <person name="Katinka M."/>
            <person name="Mock T."/>
            <person name="Valentin K."/>
            <person name="Verret F."/>
            <person name="Berges J.A."/>
            <person name="Brownlee C."/>
            <person name="Cadoret J.P."/>
            <person name="Chiovitti A."/>
            <person name="Choi C.J."/>
            <person name="Coesel S."/>
            <person name="De Martino A."/>
            <person name="Detter J.C."/>
            <person name="Durkin C."/>
            <person name="Falciatore A."/>
            <person name="Fournet J."/>
            <person name="Haruta M."/>
            <person name="Huysman M.J."/>
            <person name="Jenkins B.D."/>
            <person name="Jiroutova K."/>
            <person name="Jorgensen R.E."/>
            <person name="Joubert Y."/>
            <person name="Kaplan A."/>
            <person name="Kroger N."/>
            <person name="Kroth P.G."/>
            <person name="La Roche J."/>
            <person name="Lindquist E."/>
            <person name="Lommer M."/>
            <person name="Martin-Jezequel V."/>
            <person name="Lopez P.J."/>
            <person name="Lucas S."/>
            <person name="Mangogna M."/>
            <person name="McGinnis K."/>
            <person name="Medlin L.K."/>
            <person name="Montsant A."/>
            <person name="Oudot-Le Secq M.P."/>
            <person name="Napoli C."/>
            <person name="Obornik M."/>
            <person name="Parker M.S."/>
            <person name="Petit J.L."/>
            <person name="Porcel B.M."/>
            <person name="Poulsen N."/>
            <person name="Robison M."/>
            <person name="Rychlewski L."/>
            <person name="Rynearson T.A."/>
            <person name="Schmutz J."/>
            <person name="Shapiro H."/>
            <person name="Siaut M."/>
            <person name="Stanley M."/>
            <person name="Sussman M.R."/>
            <person name="Taylor A.R."/>
            <person name="Vardi A."/>
            <person name="von Dassow P."/>
            <person name="Vyverman W."/>
            <person name="Willis A."/>
            <person name="Wyrwicz L.S."/>
            <person name="Rokhsar D.S."/>
            <person name="Weissenbach J."/>
            <person name="Armbrust E.V."/>
            <person name="Green B.R."/>
            <person name="Van de Peer Y."/>
            <person name="Grigoriev I.V."/>
        </authorList>
    </citation>
    <scope>NUCLEOTIDE SEQUENCE [LARGE SCALE GENOMIC DNA]</scope>
    <source>
        <strain evidence="3 4">CCMP1335</strain>
    </source>
</reference>
<feature type="region of interest" description="Disordered" evidence="1">
    <location>
        <begin position="245"/>
        <end position="304"/>
    </location>
</feature>
<evidence type="ECO:0000256" key="1">
    <source>
        <dbReference type="SAM" id="MobiDB-lite"/>
    </source>
</evidence>
<dbReference type="PaxDb" id="35128-Thaps22272"/>
<organism evidence="3 4">
    <name type="scientific">Thalassiosira pseudonana</name>
    <name type="common">Marine diatom</name>
    <name type="synonym">Cyclotella nana</name>
    <dbReference type="NCBI Taxonomy" id="35128"/>
    <lineage>
        <taxon>Eukaryota</taxon>
        <taxon>Sar</taxon>
        <taxon>Stramenopiles</taxon>
        <taxon>Ochrophyta</taxon>
        <taxon>Bacillariophyta</taxon>
        <taxon>Coscinodiscophyceae</taxon>
        <taxon>Thalassiosirophycidae</taxon>
        <taxon>Thalassiosirales</taxon>
        <taxon>Thalassiosiraceae</taxon>
        <taxon>Thalassiosira</taxon>
    </lineage>
</organism>
<dbReference type="GeneID" id="7447962"/>
<evidence type="ECO:0000313" key="4">
    <source>
        <dbReference type="Proteomes" id="UP000001449"/>
    </source>
</evidence>
<keyword evidence="4" id="KW-1185">Reference proteome</keyword>
<dbReference type="Proteomes" id="UP000001449">
    <property type="component" value="Chromosome 4"/>
</dbReference>
<feature type="compositionally biased region" description="Basic and acidic residues" evidence="1">
    <location>
        <begin position="267"/>
        <end position="298"/>
    </location>
</feature>